<comment type="caution">
    <text evidence="1">The sequence shown here is derived from an EMBL/GenBank/DDBJ whole genome shotgun (WGS) entry which is preliminary data.</text>
</comment>
<organism evidence="1 2">
    <name type="scientific">Thermoactinomyces mirandus</name>
    <dbReference type="NCBI Taxonomy" id="2756294"/>
    <lineage>
        <taxon>Bacteria</taxon>
        <taxon>Bacillati</taxon>
        <taxon>Bacillota</taxon>
        <taxon>Bacilli</taxon>
        <taxon>Bacillales</taxon>
        <taxon>Thermoactinomycetaceae</taxon>
        <taxon>Thermoactinomyces</taxon>
    </lineage>
</organism>
<protein>
    <submittedName>
        <fullName evidence="1">Uncharacterized protein</fullName>
    </submittedName>
</protein>
<dbReference type="AlphaFoldDB" id="A0A7W1XU72"/>
<sequence>METSNFVVKRLNCMRAERIAVDEEEEYRVIGGYLPASRQSRRVAAQNNGVTRCTKAAIDAFIGCGQKNR</sequence>
<dbReference type="Proteomes" id="UP000538292">
    <property type="component" value="Unassembled WGS sequence"/>
</dbReference>
<keyword evidence="2" id="KW-1185">Reference proteome</keyword>
<dbReference type="EMBL" id="JACEOL010000048">
    <property type="protein sequence ID" value="MBA4603374.1"/>
    <property type="molecule type" value="Genomic_DNA"/>
</dbReference>
<dbReference type="RefSeq" id="WP_181741848.1">
    <property type="nucleotide sequence ID" value="NZ_JACEOL010000048.1"/>
</dbReference>
<gene>
    <name evidence="1" type="ORF">H2C83_13825</name>
</gene>
<name>A0A7W1XU72_9BACL</name>
<accession>A0A7W1XU72</accession>
<evidence type="ECO:0000313" key="1">
    <source>
        <dbReference type="EMBL" id="MBA4603374.1"/>
    </source>
</evidence>
<evidence type="ECO:0000313" key="2">
    <source>
        <dbReference type="Proteomes" id="UP000538292"/>
    </source>
</evidence>
<proteinExistence type="predicted"/>
<reference evidence="1 2" key="1">
    <citation type="submission" date="2020-07" db="EMBL/GenBank/DDBJ databases">
        <title>Thermoactinomyces phylogeny.</title>
        <authorList>
            <person name="Dunlap C."/>
        </authorList>
    </citation>
    <scope>NUCLEOTIDE SEQUENCE [LARGE SCALE GENOMIC DNA]</scope>
    <source>
        <strain evidence="1 2">AMNI-1</strain>
    </source>
</reference>